<accession>C5T1X3</accession>
<keyword evidence="2" id="KW-1185">Reference proteome</keyword>
<dbReference type="PATRIC" id="fig|573060.9.peg.4331"/>
<evidence type="ECO:0000313" key="2">
    <source>
        <dbReference type="Proteomes" id="UP000003856"/>
    </source>
</evidence>
<dbReference type="EMBL" id="ACQT01000014">
    <property type="protein sequence ID" value="EER61568.1"/>
    <property type="molecule type" value="Genomic_DNA"/>
</dbReference>
<sequence length="165" mass="17823">MILKQLIKYTNAPALEATWVDENDVVIKCHAYSNGQMDMLRADLGADAVEHEALIAEIEATYVPTAAPSQAELDAIVSAKIEALWQAADKYTSSYISGVAIGILTIGVMQKKPKALAVSAWSSSVWTEYYVRKALVTSNSADNHDFSSFGPIPYSVPELQAEAGL</sequence>
<dbReference type="OrthoDB" id="8797230at2"/>
<name>C5T1X3_ACIDE</name>
<gene>
    <name evidence="1" type="ORF">AcdelDRAFT_0903</name>
</gene>
<organism evidence="1 2">
    <name type="scientific">Acidovorax delafieldii 2AN</name>
    <dbReference type="NCBI Taxonomy" id="573060"/>
    <lineage>
        <taxon>Bacteria</taxon>
        <taxon>Pseudomonadati</taxon>
        <taxon>Pseudomonadota</taxon>
        <taxon>Betaproteobacteria</taxon>
        <taxon>Burkholderiales</taxon>
        <taxon>Comamonadaceae</taxon>
        <taxon>Acidovorax</taxon>
    </lineage>
</organism>
<comment type="caution">
    <text evidence="1">The sequence shown here is derived from an EMBL/GenBank/DDBJ whole genome shotgun (WGS) entry which is preliminary data.</text>
</comment>
<proteinExistence type="predicted"/>
<dbReference type="AlphaFoldDB" id="C5T1X3"/>
<dbReference type="Proteomes" id="UP000003856">
    <property type="component" value="Unassembled WGS sequence"/>
</dbReference>
<reference evidence="1 2" key="1">
    <citation type="submission" date="2009-05" db="EMBL/GenBank/DDBJ databases">
        <title>The draft genome of Acidovorax delafieldii 2AN.</title>
        <authorList>
            <consortium name="US DOE Joint Genome Institute (JGI-PGF)"/>
            <person name="Lucas S."/>
            <person name="Copeland A."/>
            <person name="Lapidus A."/>
            <person name="Glavina del Rio T."/>
            <person name="Tice H."/>
            <person name="Bruce D."/>
            <person name="Goodwin L."/>
            <person name="Pitluck S."/>
            <person name="Larimer F."/>
            <person name="Land M.L."/>
            <person name="Hauser L."/>
            <person name="Shelobolina E.S."/>
            <person name="Picardal F."/>
            <person name="Roden E."/>
            <person name="Emerson D."/>
        </authorList>
    </citation>
    <scope>NUCLEOTIDE SEQUENCE [LARGE SCALE GENOMIC DNA]</scope>
    <source>
        <strain evidence="1 2">2AN</strain>
    </source>
</reference>
<dbReference type="RefSeq" id="WP_005793824.1">
    <property type="nucleotide sequence ID" value="NZ_ACQT01000014.1"/>
</dbReference>
<evidence type="ECO:0000313" key="1">
    <source>
        <dbReference type="EMBL" id="EER61568.1"/>
    </source>
</evidence>
<protein>
    <submittedName>
        <fullName evidence="1">Uncharacterized protein</fullName>
    </submittedName>
</protein>